<keyword evidence="1" id="KW-0472">Membrane</keyword>
<feature type="transmembrane region" description="Helical" evidence="1">
    <location>
        <begin position="40"/>
        <end position="60"/>
    </location>
</feature>
<evidence type="ECO:0000313" key="3">
    <source>
        <dbReference type="Proteomes" id="UP001448207"/>
    </source>
</evidence>
<dbReference type="Proteomes" id="UP001448207">
    <property type="component" value="Unassembled WGS sequence"/>
</dbReference>
<organism evidence="2 3">
    <name type="scientific">Phycomyces blakesleeanus</name>
    <dbReference type="NCBI Taxonomy" id="4837"/>
    <lineage>
        <taxon>Eukaryota</taxon>
        <taxon>Fungi</taxon>
        <taxon>Fungi incertae sedis</taxon>
        <taxon>Mucoromycota</taxon>
        <taxon>Mucoromycotina</taxon>
        <taxon>Mucoromycetes</taxon>
        <taxon>Mucorales</taxon>
        <taxon>Phycomycetaceae</taxon>
        <taxon>Phycomyces</taxon>
    </lineage>
</organism>
<name>A0ABR3AVT3_PHYBL</name>
<dbReference type="EMBL" id="JBCLYO010000013">
    <property type="protein sequence ID" value="KAL0083700.1"/>
    <property type="molecule type" value="Genomic_DNA"/>
</dbReference>
<protein>
    <recommendedName>
        <fullName evidence="4">Homeodomain-like DNA binding domain-containing transcription factor</fullName>
    </recommendedName>
</protein>
<sequence>MRYVLSKRDNSCWYFIYIFSDAHIPNLNTILYFYKKGYCFSRKTIEIIFSMIYLRIYSYLIKCHF</sequence>
<accession>A0ABR3AVT3</accession>
<feature type="non-terminal residue" evidence="2">
    <location>
        <position position="65"/>
    </location>
</feature>
<proteinExistence type="predicted"/>
<evidence type="ECO:0000313" key="2">
    <source>
        <dbReference type="EMBL" id="KAL0083700.1"/>
    </source>
</evidence>
<gene>
    <name evidence="2" type="ORF">J3Q64DRAFT_1748791</name>
</gene>
<evidence type="ECO:0008006" key="4">
    <source>
        <dbReference type="Google" id="ProtNLM"/>
    </source>
</evidence>
<keyword evidence="1" id="KW-0812">Transmembrane</keyword>
<keyword evidence="1" id="KW-1133">Transmembrane helix</keyword>
<reference evidence="2 3" key="1">
    <citation type="submission" date="2024-04" db="EMBL/GenBank/DDBJ databases">
        <title>Symmetric and asymmetric DNA N6-adenine methylation regulates different biological responses in Mucorales.</title>
        <authorList>
            <consortium name="Lawrence Berkeley National Laboratory"/>
            <person name="Lax C."/>
            <person name="Mondo S.J."/>
            <person name="Osorio-Concepcion M."/>
            <person name="Muszewska A."/>
            <person name="Corrochano-Luque M."/>
            <person name="Gutierrez G."/>
            <person name="Riley R."/>
            <person name="Lipzen A."/>
            <person name="Guo J."/>
            <person name="Hundley H."/>
            <person name="Amirebrahimi M."/>
            <person name="Ng V."/>
            <person name="Lorenzo-Gutierrez D."/>
            <person name="Binder U."/>
            <person name="Yang J."/>
            <person name="Song Y."/>
            <person name="Canovas D."/>
            <person name="Navarro E."/>
            <person name="Freitag M."/>
            <person name="Gabaldon T."/>
            <person name="Grigoriev I.V."/>
            <person name="Corrochano L.M."/>
            <person name="Nicolas F.E."/>
            <person name="Garre V."/>
        </authorList>
    </citation>
    <scope>NUCLEOTIDE SEQUENCE [LARGE SCALE GENOMIC DNA]</scope>
    <source>
        <strain evidence="2 3">L51</strain>
    </source>
</reference>
<evidence type="ECO:0000256" key="1">
    <source>
        <dbReference type="SAM" id="Phobius"/>
    </source>
</evidence>
<keyword evidence="3" id="KW-1185">Reference proteome</keyword>
<comment type="caution">
    <text evidence="2">The sequence shown here is derived from an EMBL/GenBank/DDBJ whole genome shotgun (WGS) entry which is preliminary data.</text>
</comment>
<feature type="transmembrane region" description="Helical" evidence="1">
    <location>
        <begin position="12"/>
        <end position="34"/>
    </location>
</feature>